<dbReference type="InterPro" id="IPR033868">
    <property type="entry name" value="Xylanase_inhibitor_I-like"/>
</dbReference>
<dbReference type="GO" id="GO:0005576">
    <property type="term" value="C:extracellular region"/>
    <property type="evidence" value="ECO:0007669"/>
    <property type="project" value="UniProtKB-SubCell"/>
</dbReference>
<dbReference type="Proteomes" id="UP001152484">
    <property type="component" value="Unassembled WGS sequence"/>
</dbReference>
<keyword evidence="8" id="KW-1185">Reference proteome</keyword>
<comment type="subcellular location">
    <subcellularLocation>
        <location evidence="1">Secreted</location>
        <location evidence="1">Extracellular space</location>
    </subcellularLocation>
</comment>
<dbReference type="InterPro" id="IPR001461">
    <property type="entry name" value="Aspartic_peptidase_A1"/>
</dbReference>
<comment type="caution">
    <text evidence="7">The sequence shown here is derived from an EMBL/GenBank/DDBJ whole genome shotgun (WGS) entry which is preliminary data.</text>
</comment>
<dbReference type="PANTHER" id="PTHR47965">
    <property type="entry name" value="ASPARTYL PROTEASE-RELATED"/>
    <property type="match status" value="1"/>
</dbReference>
<feature type="chain" id="PRO_5040429897" description="Peptidase A1 domain-containing protein" evidence="5">
    <location>
        <begin position="26"/>
        <end position="439"/>
    </location>
</feature>
<accession>A0A9P0YSN6</accession>
<organism evidence="7 8">
    <name type="scientific">Cuscuta europaea</name>
    <name type="common">European dodder</name>
    <dbReference type="NCBI Taxonomy" id="41803"/>
    <lineage>
        <taxon>Eukaryota</taxon>
        <taxon>Viridiplantae</taxon>
        <taxon>Streptophyta</taxon>
        <taxon>Embryophyta</taxon>
        <taxon>Tracheophyta</taxon>
        <taxon>Spermatophyta</taxon>
        <taxon>Magnoliopsida</taxon>
        <taxon>eudicotyledons</taxon>
        <taxon>Gunneridae</taxon>
        <taxon>Pentapetalae</taxon>
        <taxon>asterids</taxon>
        <taxon>lamiids</taxon>
        <taxon>Solanales</taxon>
        <taxon>Convolvulaceae</taxon>
        <taxon>Cuscuteae</taxon>
        <taxon>Cuscuta</taxon>
        <taxon>Cuscuta subgen. Cuscuta</taxon>
    </lineage>
</organism>
<name>A0A9P0YSN6_CUSEU</name>
<dbReference type="CDD" id="cd05489">
    <property type="entry name" value="xylanase_inhibitor_I_like"/>
    <property type="match status" value="1"/>
</dbReference>
<dbReference type="InterPro" id="IPR021109">
    <property type="entry name" value="Peptidase_aspartic_dom_sf"/>
</dbReference>
<dbReference type="InterPro" id="IPR032861">
    <property type="entry name" value="TAXi_N"/>
</dbReference>
<dbReference type="GO" id="GO:0004190">
    <property type="term" value="F:aspartic-type endopeptidase activity"/>
    <property type="evidence" value="ECO:0007669"/>
    <property type="project" value="InterPro"/>
</dbReference>
<proteinExistence type="inferred from homology"/>
<keyword evidence="3" id="KW-0964">Secreted</keyword>
<dbReference type="EMBL" id="CAMAPE010000008">
    <property type="protein sequence ID" value="CAH9073932.1"/>
    <property type="molecule type" value="Genomic_DNA"/>
</dbReference>
<evidence type="ECO:0000256" key="1">
    <source>
        <dbReference type="ARBA" id="ARBA00004239"/>
    </source>
</evidence>
<dbReference type="InterPro" id="IPR032799">
    <property type="entry name" value="TAXi_C"/>
</dbReference>
<evidence type="ECO:0000256" key="4">
    <source>
        <dbReference type="ARBA" id="ARBA00022729"/>
    </source>
</evidence>
<dbReference type="PANTHER" id="PTHR47965:SF22">
    <property type="entry name" value="EUKARYOTIC ASPARTYL PROTEASE FAMILY PROTEIN"/>
    <property type="match status" value="1"/>
</dbReference>
<dbReference type="InterPro" id="IPR033121">
    <property type="entry name" value="PEPTIDASE_A1"/>
</dbReference>
<sequence>MAASSSIVELLAFSILLFLCSSSSAQSFRPKALVAPVTKDASTLQYLTRINQRSPLVPVNLVLHLGGEILWVDCDGKYVSSSYRPVRCRSAQCSLARSIACGDCYSAPRPGCNNNTCGTFPYNPISLTSTSGELAEDVVSVASTDGSTPGRPAAVSRFLFTCAPAFLLKGLAKGATGIAGLGRAKVGIPSQFSSGFSFRRKFAICLTSSTGVVFYGDGPYNFLPNVDASKLLTYTPLLINPVSNAGASSAGQPSSEYFIGVKSIQIGDKEVKLNTSLLTIDADGKGGTKISTVNPYTVMETSIFKAVTAAFVKEAAARNITRTAAPVSPFEVCFGAENILSTRVGPSVPWITLVLGGQGAKWTITGANSMVDLRDSGKNVLCLAVLDGGRNPGASIVIGGYQMEDNLLQFDLEGSRLGFSSTLLGRQTNCANFNFTSSA</sequence>
<keyword evidence="4 5" id="KW-0732">Signal</keyword>
<evidence type="ECO:0000313" key="8">
    <source>
        <dbReference type="Proteomes" id="UP001152484"/>
    </source>
</evidence>
<dbReference type="Pfam" id="PF14543">
    <property type="entry name" value="TAXi_N"/>
    <property type="match status" value="1"/>
</dbReference>
<dbReference type="OrthoDB" id="1904546at2759"/>
<feature type="signal peptide" evidence="5">
    <location>
        <begin position="1"/>
        <end position="25"/>
    </location>
</feature>
<reference evidence="7" key="1">
    <citation type="submission" date="2022-07" db="EMBL/GenBank/DDBJ databases">
        <authorList>
            <person name="Macas J."/>
            <person name="Novak P."/>
            <person name="Neumann P."/>
        </authorList>
    </citation>
    <scope>NUCLEOTIDE SEQUENCE</scope>
</reference>
<evidence type="ECO:0000256" key="5">
    <source>
        <dbReference type="SAM" id="SignalP"/>
    </source>
</evidence>
<protein>
    <recommendedName>
        <fullName evidence="6">Peptidase A1 domain-containing protein</fullName>
    </recommendedName>
</protein>
<evidence type="ECO:0000256" key="3">
    <source>
        <dbReference type="ARBA" id="ARBA00022525"/>
    </source>
</evidence>
<feature type="domain" description="Peptidase A1" evidence="6">
    <location>
        <begin position="46"/>
        <end position="420"/>
    </location>
</feature>
<dbReference type="PROSITE" id="PS51767">
    <property type="entry name" value="PEPTIDASE_A1"/>
    <property type="match status" value="1"/>
</dbReference>
<gene>
    <name evidence="7" type="ORF">CEURO_LOCUS5001</name>
</gene>
<dbReference type="AlphaFoldDB" id="A0A9P0YSN6"/>
<evidence type="ECO:0000313" key="7">
    <source>
        <dbReference type="EMBL" id="CAH9073932.1"/>
    </source>
</evidence>
<evidence type="ECO:0000259" key="6">
    <source>
        <dbReference type="PROSITE" id="PS51767"/>
    </source>
</evidence>
<dbReference type="FunFam" id="2.40.70.10:FF:000041">
    <property type="entry name" value="Basic 7S globulin"/>
    <property type="match status" value="1"/>
</dbReference>
<dbReference type="Gene3D" id="2.40.70.10">
    <property type="entry name" value="Acid Proteases"/>
    <property type="match status" value="2"/>
</dbReference>
<dbReference type="FunFam" id="2.40.70.10:FF:000045">
    <property type="entry name" value="Basic 7S globulin"/>
    <property type="match status" value="1"/>
</dbReference>
<dbReference type="GO" id="GO:0006508">
    <property type="term" value="P:proteolysis"/>
    <property type="evidence" value="ECO:0007669"/>
    <property type="project" value="InterPro"/>
</dbReference>
<dbReference type="SUPFAM" id="SSF50630">
    <property type="entry name" value="Acid proteases"/>
    <property type="match status" value="1"/>
</dbReference>
<comment type="similarity">
    <text evidence="2">Belongs to the peptidase A1 family.</text>
</comment>
<evidence type="ECO:0000256" key="2">
    <source>
        <dbReference type="ARBA" id="ARBA00007447"/>
    </source>
</evidence>
<dbReference type="Pfam" id="PF14541">
    <property type="entry name" value="TAXi_C"/>
    <property type="match status" value="1"/>
</dbReference>